<gene>
    <name evidence="6" type="ORF">ACFSKW_22980</name>
</gene>
<dbReference type="RefSeq" id="WP_379574389.1">
    <property type="nucleotide sequence ID" value="NZ_JBHUFV010000033.1"/>
</dbReference>
<dbReference type="SUPFAM" id="SSF52151">
    <property type="entry name" value="FabD/lysophospholipase-like"/>
    <property type="match status" value="1"/>
</dbReference>
<evidence type="ECO:0000256" key="2">
    <source>
        <dbReference type="ARBA" id="ARBA00022553"/>
    </source>
</evidence>
<dbReference type="InterPro" id="IPR014043">
    <property type="entry name" value="Acyl_transferase_dom"/>
</dbReference>
<dbReference type="InterPro" id="IPR016036">
    <property type="entry name" value="Malonyl_transacylase_ACP-bd"/>
</dbReference>
<dbReference type="PROSITE" id="PS50075">
    <property type="entry name" value="CARRIER"/>
    <property type="match status" value="1"/>
</dbReference>
<dbReference type="SMART" id="SM00827">
    <property type="entry name" value="PKS_AT"/>
    <property type="match status" value="1"/>
</dbReference>
<dbReference type="InterPro" id="IPR018201">
    <property type="entry name" value="Ketoacyl_synth_AS"/>
</dbReference>
<evidence type="ECO:0000259" key="5">
    <source>
        <dbReference type="PROSITE" id="PS52004"/>
    </source>
</evidence>
<dbReference type="InterPro" id="IPR020841">
    <property type="entry name" value="PKS_Beta-ketoAc_synthase_dom"/>
</dbReference>
<evidence type="ECO:0000256" key="3">
    <source>
        <dbReference type="ARBA" id="ARBA00022679"/>
    </source>
</evidence>
<dbReference type="InterPro" id="IPR036736">
    <property type="entry name" value="ACP-like_sf"/>
</dbReference>
<dbReference type="EMBL" id="JBHUFV010000033">
    <property type="protein sequence ID" value="MFD1934338.1"/>
    <property type="molecule type" value="Genomic_DNA"/>
</dbReference>
<dbReference type="SMART" id="SM00823">
    <property type="entry name" value="PKS_PP"/>
    <property type="match status" value="1"/>
</dbReference>
<feature type="domain" description="Ketosynthase family 3 (KS3)" evidence="5">
    <location>
        <begin position="7"/>
        <end position="428"/>
    </location>
</feature>
<dbReference type="PROSITE" id="PS00606">
    <property type="entry name" value="KS3_1"/>
    <property type="match status" value="1"/>
</dbReference>
<dbReference type="SUPFAM" id="SSF53901">
    <property type="entry name" value="Thiolase-like"/>
    <property type="match status" value="1"/>
</dbReference>
<dbReference type="InterPro" id="IPR016035">
    <property type="entry name" value="Acyl_Trfase/lysoPLipase"/>
</dbReference>
<dbReference type="InterPro" id="IPR009081">
    <property type="entry name" value="PP-bd_ACP"/>
</dbReference>
<dbReference type="SUPFAM" id="SSF47336">
    <property type="entry name" value="ACP-like"/>
    <property type="match status" value="1"/>
</dbReference>
<dbReference type="InterPro" id="IPR014030">
    <property type="entry name" value="Ketoacyl_synth_N"/>
</dbReference>
<dbReference type="Pfam" id="PF22621">
    <property type="entry name" value="CurL-like_PKS_C"/>
    <property type="match status" value="1"/>
</dbReference>
<name>A0ABW4SXH8_9ACTN</name>
<dbReference type="CDD" id="cd00833">
    <property type="entry name" value="PKS"/>
    <property type="match status" value="1"/>
</dbReference>
<protein>
    <submittedName>
        <fullName evidence="6">Type I polyketide synthase</fullName>
    </submittedName>
</protein>
<evidence type="ECO:0000259" key="4">
    <source>
        <dbReference type="PROSITE" id="PS50075"/>
    </source>
</evidence>
<dbReference type="Gene3D" id="3.40.47.10">
    <property type="match status" value="1"/>
</dbReference>
<dbReference type="Gene3D" id="1.10.1200.10">
    <property type="entry name" value="ACP-like"/>
    <property type="match status" value="1"/>
</dbReference>
<reference evidence="7" key="1">
    <citation type="journal article" date="2019" name="Int. J. Syst. Evol. Microbiol.">
        <title>The Global Catalogue of Microorganisms (GCM) 10K type strain sequencing project: providing services to taxonomists for standard genome sequencing and annotation.</title>
        <authorList>
            <consortium name="The Broad Institute Genomics Platform"/>
            <consortium name="The Broad Institute Genome Sequencing Center for Infectious Disease"/>
            <person name="Wu L."/>
            <person name="Ma J."/>
        </authorList>
    </citation>
    <scope>NUCLEOTIDE SEQUENCE [LARGE SCALE GENOMIC DNA]</scope>
    <source>
        <strain evidence="7">ICMP 6774ER</strain>
    </source>
</reference>
<dbReference type="Pfam" id="PF00698">
    <property type="entry name" value="Acyl_transf_1"/>
    <property type="match status" value="1"/>
</dbReference>
<dbReference type="Pfam" id="PF00109">
    <property type="entry name" value="ketoacyl-synt"/>
    <property type="match status" value="1"/>
</dbReference>
<keyword evidence="7" id="KW-1185">Reference proteome</keyword>
<sequence>MHKSNGRDPVAIVGASCRLPGAQDLGQLWEVLTEGRDVIGTIPHDRFDIETNHGRRRDVLRGAGGYLDDITGFDARFFGVSPFEAVRLDPQQRVLLEVTWEALADAGIPAESLAGTNTAVYTSLLSSGYWDLLRGVGLYDMHAALGAAVSGIFPGRISTMLDLRGPSMGVEAACATSLLAVHVACRALWSGETDLAIVGGANLQIVPDLYFSLADAGVLSSSGKCMFGDVRGDGYVRSEGVASVILKPLSRALRDGDRVYATILGSSCTHDGRTGGSMVAPGLEGHRQMLRSAYLDAGVSPCDVGYVEAHGPGTRAGDPTELAALDAVLREGREEGDRCLVGSVKSNIGHTEFVAGLAGLLKTALAVRHRTIPATLHVEEPHEVLREPYRAVELATGIQEWPRPDRPAVAGVSSFGMSGTNIHLVLSEAPAAEERTAAAPRPVYVLPLSARDPQALRELAADYADLLDGEPELEDLCFSAGARRSQLDRRLAVVGPDAASLAASLRVFSESGLDDGRSLVAGENRVARQPRVVFVFPGQGAQWAGMGRDLLAREPVFAWHLHECAKAVEAELGYSPVDVLLGEHPMTAVDEIQPTLWAMQVALAAVWREWGIEPDLLIGHSMGEIAAAVVGGSLSVADGAAVACRRARLLREAGGSDGAMWAVALGEQDAYQAIGEHAGQVCVGVVNSRYATVLSGEAAALERVVEPLRRRGVFCRRVDVDYASHAPQVEPLRDALLDTLSGLKPARGDVPLHSSVWGRLVEGEELDARYWFENLRLPVRFADAAQSVMDGGRPTVFIEMSPHPLLQSCLEDEIQAGGARGAVISSLERAEPEADVLAAALAKAFALGCRPAWERLHPDGGFVPLPAYRWQRRRFWPDSARSAQPPEPSPVVSRPDLAGLSEAELAASVARLAAQVLAVPGHEVGVDVPLAHLGLDSVLATRFRDRMRRDLGVDVPIRNLLGPSTLLDLATELRAARVAGAA</sequence>
<evidence type="ECO:0000256" key="1">
    <source>
        <dbReference type="ARBA" id="ARBA00022450"/>
    </source>
</evidence>
<dbReference type="InterPro" id="IPR001227">
    <property type="entry name" value="Ac_transferase_dom_sf"/>
</dbReference>
<dbReference type="PANTHER" id="PTHR43775:SF37">
    <property type="entry name" value="SI:DKEY-61P9.11"/>
    <property type="match status" value="1"/>
</dbReference>
<dbReference type="Pfam" id="PF02801">
    <property type="entry name" value="Ketoacyl-synt_C"/>
    <property type="match status" value="1"/>
</dbReference>
<dbReference type="Proteomes" id="UP001597368">
    <property type="component" value="Unassembled WGS sequence"/>
</dbReference>
<dbReference type="Pfam" id="PF00550">
    <property type="entry name" value="PP-binding"/>
    <property type="match status" value="1"/>
</dbReference>
<keyword evidence="3" id="KW-0808">Transferase</keyword>
<evidence type="ECO:0000313" key="6">
    <source>
        <dbReference type="EMBL" id="MFD1934338.1"/>
    </source>
</evidence>
<dbReference type="InterPro" id="IPR016039">
    <property type="entry name" value="Thiolase-like"/>
</dbReference>
<dbReference type="PROSITE" id="PS52004">
    <property type="entry name" value="KS3_2"/>
    <property type="match status" value="1"/>
</dbReference>
<accession>A0ABW4SXH8</accession>
<proteinExistence type="predicted"/>
<dbReference type="InterPro" id="IPR020806">
    <property type="entry name" value="PKS_PP-bd"/>
</dbReference>
<organism evidence="6 7">
    <name type="scientific">Nonomuraea mangrovi</name>
    <dbReference type="NCBI Taxonomy" id="2316207"/>
    <lineage>
        <taxon>Bacteria</taxon>
        <taxon>Bacillati</taxon>
        <taxon>Actinomycetota</taxon>
        <taxon>Actinomycetes</taxon>
        <taxon>Streptosporangiales</taxon>
        <taxon>Streptosporangiaceae</taxon>
        <taxon>Nonomuraea</taxon>
    </lineage>
</organism>
<comment type="caution">
    <text evidence="6">The sequence shown here is derived from an EMBL/GenBank/DDBJ whole genome shotgun (WGS) entry which is preliminary data.</text>
</comment>
<dbReference type="Gene3D" id="3.40.366.10">
    <property type="entry name" value="Malonyl-Coenzyme A Acyl Carrier Protein, domain 2"/>
    <property type="match status" value="1"/>
</dbReference>
<dbReference type="SUPFAM" id="SSF55048">
    <property type="entry name" value="Probable ACP-binding domain of malonyl-CoA ACP transacylase"/>
    <property type="match status" value="1"/>
</dbReference>
<dbReference type="SMART" id="SM00825">
    <property type="entry name" value="PKS_KS"/>
    <property type="match status" value="1"/>
</dbReference>
<dbReference type="Gene3D" id="3.30.70.3290">
    <property type="match status" value="1"/>
</dbReference>
<dbReference type="InterPro" id="IPR050091">
    <property type="entry name" value="PKS_NRPS_Biosynth_Enz"/>
</dbReference>
<evidence type="ECO:0000313" key="7">
    <source>
        <dbReference type="Proteomes" id="UP001597368"/>
    </source>
</evidence>
<dbReference type="InterPro" id="IPR014031">
    <property type="entry name" value="Ketoacyl_synth_C"/>
</dbReference>
<feature type="domain" description="Carrier" evidence="4">
    <location>
        <begin position="900"/>
        <end position="977"/>
    </location>
</feature>
<keyword evidence="2" id="KW-0597">Phosphoprotein</keyword>
<dbReference type="PANTHER" id="PTHR43775">
    <property type="entry name" value="FATTY ACID SYNTHASE"/>
    <property type="match status" value="1"/>
</dbReference>
<keyword evidence="1" id="KW-0596">Phosphopantetheine</keyword>